<dbReference type="InterPro" id="IPR036927">
    <property type="entry name" value="Cyt_c_oxase-like_su1_sf"/>
</dbReference>
<dbReference type="SUPFAM" id="SSF81442">
    <property type="entry name" value="Cytochrome c oxidase subunit I-like"/>
    <property type="match status" value="1"/>
</dbReference>
<dbReference type="Proteomes" id="UP000775872">
    <property type="component" value="Unassembled WGS sequence"/>
</dbReference>
<name>A0A9N9ZKS1_9HYPO</name>
<dbReference type="EMBL" id="CABFOC020000064">
    <property type="protein sequence ID" value="CAH0056864.1"/>
    <property type="molecule type" value="Genomic_DNA"/>
</dbReference>
<comment type="caution">
    <text evidence="2">The sequence shown here is derived from an EMBL/GenBank/DDBJ whole genome shotgun (WGS) entry which is preliminary data.</text>
</comment>
<evidence type="ECO:0000256" key="1">
    <source>
        <dbReference type="SAM" id="Phobius"/>
    </source>
</evidence>
<reference evidence="3" key="1">
    <citation type="submission" date="2019-06" db="EMBL/GenBank/DDBJ databases">
        <authorList>
            <person name="Broberg M."/>
        </authorList>
    </citation>
    <scope>NUCLEOTIDE SEQUENCE [LARGE SCALE GENOMIC DNA]</scope>
</reference>
<sequence length="69" mass="7506">MLILIKNLFGGNIGYRESQNTYYYGSTSFGSARFGIISTVISTSSSKPIFGYIGMVYAMMSIGILGFIV</sequence>
<gene>
    <name evidence="2" type="ORF">CSOL1703_00018266</name>
</gene>
<reference evidence="2 3" key="2">
    <citation type="submission" date="2021-10" db="EMBL/GenBank/DDBJ databases">
        <authorList>
            <person name="Piombo E."/>
        </authorList>
    </citation>
    <scope>NUCLEOTIDE SEQUENCE [LARGE SCALE GENOMIC DNA]</scope>
</reference>
<dbReference type="AlphaFoldDB" id="A0A9N9ZKS1"/>
<keyword evidence="3" id="KW-1185">Reference proteome</keyword>
<feature type="transmembrane region" description="Helical" evidence="1">
    <location>
        <begin position="49"/>
        <end position="68"/>
    </location>
</feature>
<evidence type="ECO:0000313" key="2">
    <source>
        <dbReference type="EMBL" id="CAH0056864.1"/>
    </source>
</evidence>
<keyword evidence="1" id="KW-0472">Membrane</keyword>
<accession>A0A9N9ZKS1</accession>
<dbReference type="GO" id="GO:0005739">
    <property type="term" value="C:mitochondrion"/>
    <property type="evidence" value="ECO:0007669"/>
    <property type="project" value="UniProtKB-ARBA"/>
</dbReference>
<dbReference type="Gene3D" id="1.20.210.10">
    <property type="entry name" value="Cytochrome c oxidase-like, subunit I domain"/>
    <property type="match status" value="1"/>
</dbReference>
<evidence type="ECO:0000313" key="3">
    <source>
        <dbReference type="Proteomes" id="UP000775872"/>
    </source>
</evidence>
<keyword evidence="1" id="KW-0812">Transmembrane</keyword>
<dbReference type="OrthoDB" id="4905839at2759"/>
<keyword evidence="1" id="KW-1133">Transmembrane helix</keyword>
<proteinExistence type="predicted"/>
<protein>
    <submittedName>
        <fullName evidence="2">Uncharacterized protein</fullName>
    </submittedName>
</protein>
<organism evidence="2 3">
    <name type="scientific">Clonostachys solani</name>
    <dbReference type="NCBI Taxonomy" id="160281"/>
    <lineage>
        <taxon>Eukaryota</taxon>
        <taxon>Fungi</taxon>
        <taxon>Dikarya</taxon>
        <taxon>Ascomycota</taxon>
        <taxon>Pezizomycotina</taxon>
        <taxon>Sordariomycetes</taxon>
        <taxon>Hypocreomycetidae</taxon>
        <taxon>Hypocreales</taxon>
        <taxon>Bionectriaceae</taxon>
        <taxon>Clonostachys</taxon>
    </lineage>
</organism>